<dbReference type="InterPro" id="IPR012340">
    <property type="entry name" value="NA-bd_OB-fold"/>
</dbReference>
<reference evidence="1" key="1">
    <citation type="submission" date="2019-08" db="EMBL/GenBank/DDBJ databases">
        <authorList>
            <person name="Kucharzyk K."/>
            <person name="Murdoch R.W."/>
            <person name="Higgins S."/>
            <person name="Loffler F."/>
        </authorList>
    </citation>
    <scope>NUCLEOTIDE SEQUENCE</scope>
</reference>
<evidence type="ECO:0008006" key="2">
    <source>
        <dbReference type="Google" id="ProtNLM"/>
    </source>
</evidence>
<evidence type="ECO:0000313" key="1">
    <source>
        <dbReference type="EMBL" id="MPN53179.1"/>
    </source>
</evidence>
<dbReference type="EMBL" id="VSSQ01120028">
    <property type="protein sequence ID" value="MPN53179.1"/>
    <property type="molecule type" value="Genomic_DNA"/>
</dbReference>
<organism evidence="1">
    <name type="scientific">bioreactor metagenome</name>
    <dbReference type="NCBI Taxonomy" id="1076179"/>
    <lineage>
        <taxon>unclassified sequences</taxon>
        <taxon>metagenomes</taxon>
        <taxon>ecological metagenomes</taxon>
    </lineage>
</organism>
<dbReference type="Gene3D" id="2.40.50.140">
    <property type="entry name" value="Nucleic acid-binding proteins"/>
    <property type="match status" value="1"/>
</dbReference>
<proteinExistence type="predicted"/>
<comment type="caution">
    <text evidence="1">The sequence shown here is derived from an EMBL/GenBank/DDBJ whole genome shotgun (WGS) entry which is preliminary data.</text>
</comment>
<name>A0A645IS24_9ZZZZ</name>
<sequence length="46" mass="5204">MGKVKVNGHIVEAKTTDDFIDENTEVVITQVFSTNVLVERKNKQNN</sequence>
<protein>
    <recommendedName>
        <fullName evidence="2">NfeD-like C-terminal domain-containing protein</fullName>
    </recommendedName>
</protein>
<accession>A0A645IS24</accession>
<dbReference type="AlphaFoldDB" id="A0A645IS24"/>
<gene>
    <name evidence="1" type="ORF">SDC9_200843</name>
</gene>